<accession>A0A377TWU8</accession>
<organism evidence="4 5">
    <name type="scientific">Klebsiella pneumoniae</name>
    <dbReference type="NCBI Taxonomy" id="573"/>
    <lineage>
        <taxon>Bacteria</taxon>
        <taxon>Pseudomonadati</taxon>
        <taxon>Pseudomonadota</taxon>
        <taxon>Gammaproteobacteria</taxon>
        <taxon>Enterobacterales</taxon>
        <taxon>Enterobacteriaceae</taxon>
        <taxon>Klebsiella/Raoultella group</taxon>
        <taxon>Klebsiella</taxon>
        <taxon>Klebsiella pneumoniae complex</taxon>
    </lineage>
</organism>
<keyword evidence="3" id="KW-0812">Transmembrane</keyword>
<dbReference type="GO" id="GO:0005886">
    <property type="term" value="C:plasma membrane"/>
    <property type="evidence" value="ECO:0007669"/>
    <property type="project" value="TreeGrafter"/>
</dbReference>
<evidence type="ECO:0000313" key="5">
    <source>
        <dbReference type="Proteomes" id="UP000254938"/>
    </source>
</evidence>
<feature type="transmembrane region" description="Helical" evidence="3">
    <location>
        <begin position="32"/>
        <end position="60"/>
    </location>
</feature>
<feature type="transmembrane region" description="Helical" evidence="3">
    <location>
        <begin position="201"/>
        <end position="224"/>
    </location>
</feature>
<feature type="compositionally biased region" description="Pro residues" evidence="2">
    <location>
        <begin position="251"/>
        <end position="267"/>
    </location>
</feature>
<evidence type="ECO:0000256" key="1">
    <source>
        <dbReference type="ARBA" id="ARBA00009617"/>
    </source>
</evidence>
<gene>
    <name evidence="4" type="primary">yihP</name>
    <name evidence="4" type="ORF">NCTC9140_04741</name>
</gene>
<feature type="region of interest" description="Disordered" evidence="2">
    <location>
        <begin position="244"/>
        <end position="267"/>
    </location>
</feature>
<evidence type="ECO:0000313" key="4">
    <source>
        <dbReference type="EMBL" id="STS82988.1"/>
    </source>
</evidence>
<name>A0A377TWU8_KLEPN</name>
<dbReference type="GO" id="GO:0008643">
    <property type="term" value="P:carbohydrate transport"/>
    <property type="evidence" value="ECO:0007669"/>
    <property type="project" value="InterPro"/>
</dbReference>
<dbReference type="Pfam" id="PF13347">
    <property type="entry name" value="MFS_2"/>
    <property type="match status" value="1"/>
</dbReference>
<evidence type="ECO:0000256" key="3">
    <source>
        <dbReference type="SAM" id="Phobius"/>
    </source>
</evidence>
<proteinExistence type="inferred from homology"/>
<keyword evidence="3" id="KW-1133">Transmembrane helix</keyword>
<reference evidence="4 5" key="1">
    <citation type="submission" date="2018-06" db="EMBL/GenBank/DDBJ databases">
        <authorList>
            <consortium name="Pathogen Informatics"/>
            <person name="Doyle S."/>
        </authorList>
    </citation>
    <scope>NUCLEOTIDE SEQUENCE [LARGE SCALE GENOMIC DNA]</scope>
    <source>
        <strain evidence="4 5">NCTC9140</strain>
    </source>
</reference>
<feature type="transmembrane region" description="Helical" evidence="3">
    <location>
        <begin position="66"/>
        <end position="89"/>
    </location>
</feature>
<dbReference type="InterPro" id="IPR036259">
    <property type="entry name" value="MFS_trans_sf"/>
</dbReference>
<comment type="similarity">
    <text evidence="1">Belongs to the sodium:galactoside symporter (TC 2.A.2) family.</text>
</comment>
<keyword evidence="4" id="KW-0813">Transport</keyword>
<evidence type="ECO:0000256" key="2">
    <source>
        <dbReference type="SAM" id="MobiDB-lite"/>
    </source>
</evidence>
<dbReference type="Proteomes" id="UP000254938">
    <property type="component" value="Unassembled WGS sequence"/>
</dbReference>
<feature type="transmembrane region" description="Helical" evidence="3">
    <location>
        <begin position="96"/>
        <end position="114"/>
    </location>
</feature>
<dbReference type="EMBL" id="UGKQ01000007">
    <property type="protein sequence ID" value="STS82988.1"/>
    <property type="molecule type" value="Genomic_DNA"/>
</dbReference>
<dbReference type="PANTHER" id="PTHR11328:SF24">
    <property type="entry name" value="MAJOR FACILITATOR SUPERFAMILY (MFS) PROFILE DOMAIN-CONTAINING PROTEIN"/>
    <property type="match status" value="1"/>
</dbReference>
<dbReference type="SUPFAM" id="SSF103473">
    <property type="entry name" value="MFS general substrate transporter"/>
    <property type="match status" value="1"/>
</dbReference>
<sequence length="267" mass="29008">MSFRNVEEKITLTGERMTLKRAWISLRANRPWWVFASNIFLMWGAFFFQTGALVYFFHYYVGNTELTAVIAGISTFVPLLGTLTVPLLARRMKKRHVYLVASAVNLLGMGIMMVSGAHVLGLIVGAVILSLGAGQRTAIYFSMQADPVDYGVWKTGINTAGILTSINGFLGKVAMAGAGAITGVLLSSSGYIANHTQSDSALLAIKACYLYIPALLIIASMLWMGRFYRLDDQYEQIRADLDAGRGASPAPARPPENPPPCKAPPLI</sequence>
<keyword evidence="3" id="KW-0472">Membrane</keyword>
<dbReference type="GO" id="GO:0015293">
    <property type="term" value="F:symporter activity"/>
    <property type="evidence" value="ECO:0007669"/>
    <property type="project" value="InterPro"/>
</dbReference>
<feature type="transmembrane region" description="Helical" evidence="3">
    <location>
        <begin position="160"/>
        <end position="181"/>
    </location>
</feature>
<feature type="transmembrane region" description="Helical" evidence="3">
    <location>
        <begin position="120"/>
        <end position="139"/>
    </location>
</feature>
<dbReference type="Gene3D" id="1.20.1250.20">
    <property type="entry name" value="MFS general substrate transporter like domains"/>
    <property type="match status" value="1"/>
</dbReference>
<protein>
    <submittedName>
        <fullName evidence="4">Sugar transporter glycoside-pentoside-hexuronide (GPH):cation symporter family</fullName>
    </submittedName>
</protein>
<dbReference type="AlphaFoldDB" id="A0A377TWU8"/>
<dbReference type="InterPro" id="IPR039672">
    <property type="entry name" value="MFS_2"/>
</dbReference>
<keyword evidence="4" id="KW-0762">Sugar transport</keyword>
<dbReference type="PANTHER" id="PTHR11328">
    <property type="entry name" value="MAJOR FACILITATOR SUPERFAMILY DOMAIN-CONTAINING PROTEIN"/>
    <property type="match status" value="1"/>
</dbReference>